<keyword evidence="2" id="KW-1185">Reference proteome</keyword>
<sequence length="66" mass="7719">ELKSDLLALTQTVESHAIFIRNFEERMDQLVSQIEGGKPPHARVESVDRENIKQDYEEMIFEKSLE</sequence>
<organism evidence="1 2">
    <name type="scientific">Datura stramonium</name>
    <name type="common">Jimsonweed</name>
    <name type="synonym">Common thornapple</name>
    <dbReference type="NCBI Taxonomy" id="4076"/>
    <lineage>
        <taxon>Eukaryota</taxon>
        <taxon>Viridiplantae</taxon>
        <taxon>Streptophyta</taxon>
        <taxon>Embryophyta</taxon>
        <taxon>Tracheophyta</taxon>
        <taxon>Spermatophyta</taxon>
        <taxon>Magnoliopsida</taxon>
        <taxon>eudicotyledons</taxon>
        <taxon>Gunneridae</taxon>
        <taxon>Pentapetalae</taxon>
        <taxon>asterids</taxon>
        <taxon>lamiids</taxon>
        <taxon>Solanales</taxon>
        <taxon>Solanaceae</taxon>
        <taxon>Solanoideae</taxon>
        <taxon>Datureae</taxon>
        <taxon>Datura</taxon>
    </lineage>
</organism>
<proteinExistence type="predicted"/>
<gene>
    <name evidence="1" type="ORF">HAX54_045085</name>
</gene>
<dbReference type="Proteomes" id="UP000823775">
    <property type="component" value="Unassembled WGS sequence"/>
</dbReference>
<accession>A0ABS8WFD9</accession>
<feature type="non-terminal residue" evidence="1">
    <location>
        <position position="1"/>
    </location>
</feature>
<dbReference type="EMBL" id="JACEIK010006954">
    <property type="protein sequence ID" value="MCE3049515.1"/>
    <property type="molecule type" value="Genomic_DNA"/>
</dbReference>
<evidence type="ECO:0000313" key="2">
    <source>
        <dbReference type="Proteomes" id="UP000823775"/>
    </source>
</evidence>
<comment type="caution">
    <text evidence="1">The sequence shown here is derived from an EMBL/GenBank/DDBJ whole genome shotgun (WGS) entry which is preliminary data.</text>
</comment>
<protein>
    <submittedName>
        <fullName evidence="1">Uncharacterized protein</fullName>
    </submittedName>
</protein>
<evidence type="ECO:0000313" key="1">
    <source>
        <dbReference type="EMBL" id="MCE3049515.1"/>
    </source>
</evidence>
<reference evidence="1 2" key="1">
    <citation type="journal article" date="2021" name="BMC Genomics">
        <title>Datura genome reveals duplications of psychoactive alkaloid biosynthetic genes and high mutation rate following tissue culture.</title>
        <authorList>
            <person name="Rajewski A."/>
            <person name="Carter-House D."/>
            <person name="Stajich J."/>
            <person name="Litt A."/>
        </authorList>
    </citation>
    <scope>NUCLEOTIDE SEQUENCE [LARGE SCALE GENOMIC DNA]</scope>
    <source>
        <strain evidence="1">AR-01</strain>
    </source>
</reference>
<name>A0ABS8WFD9_DATST</name>
<feature type="non-terminal residue" evidence="1">
    <location>
        <position position="66"/>
    </location>
</feature>